<dbReference type="AlphaFoldDB" id="A0A915MBG7"/>
<dbReference type="InterPro" id="IPR002213">
    <property type="entry name" value="UDP_glucos_trans"/>
</dbReference>
<keyword evidence="3 5" id="KW-0808">Transferase</keyword>
<evidence type="ECO:0000256" key="1">
    <source>
        <dbReference type="ARBA" id="ARBA00009995"/>
    </source>
</evidence>
<evidence type="ECO:0000256" key="4">
    <source>
        <dbReference type="ARBA" id="ARBA00047475"/>
    </source>
</evidence>
<dbReference type="PANTHER" id="PTHR48043">
    <property type="entry name" value="EG:EG0003.4 PROTEIN-RELATED"/>
    <property type="match status" value="1"/>
</dbReference>
<evidence type="ECO:0000256" key="6">
    <source>
        <dbReference type="RuleBase" id="RU362059"/>
    </source>
</evidence>
<evidence type="ECO:0000313" key="7">
    <source>
        <dbReference type="Proteomes" id="UP000887561"/>
    </source>
</evidence>
<dbReference type="CDD" id="cd03784">
    <property type="entry name" value="GT1_Gtf-like"/>
    <property type="match status" value="1"/>
</dbReference>
<protein>
    <recommendedName>
        <fullName evidence="6">UDP-glucuronosyltransferase</fullName>
        <ecNumber evidence="6">2.4.1.17</ecNumber>
    </recommendedName>
</protein>
<accession>A0A915MBG7</accession>
<dbReference type="InterPro" id="IPR035595">
    <property type="entry name" value="UDP_glycos_trans_CS"/>
</dbReference>
<reference evidence="8" key="1">
    <citation type="submission" date="2022-11" db="UniProtKB">
        <authorList>
            <consortium name="WormBaseParasite"/>
        </authorList>
    </citation>
    <scope>IDENTIFICATION</scope>
</reference>
<dbReference type="FunFam" id="3.40.50.2000:FF:000021">
    <property type="entry name" value="UDP-glucuronosyltransferase"/>
    <property type="match status" value="1"/>
</dbReference>
<dbReference type="GO" id="GO:0015020">
    <property type="term" value="F:glucuronosyltransferase activity"/>
    <property type="evidence" value="ECO:0007669"/>
    <property type="project" value="UniProtKB-EC"/>
</dbReference>
<evidence type="ECO:0000256" key="3">
    <source>
        <dbReference type="ARBA" id="ARBA00022679"/>
    </source>
</evidence>
<keyword evidence="7" id="KW-1185">Reference proteome</keyword>
<proteinExistence type="inferred from homology"/>
<comment type="catalytic activity">
    <reaction evidence="4 6">
        <text>glucuronate acceptor + UDP-alpha-D-glucuronate = acceptor beta-D-glucuronoside + UDP + H(+)</text>
        <dbReference type="Rhea" id="RHEA:21032"/>
        <dbReference type="ChEBI" id="CHEBI:15378"/>
        <dbReference type="ChEBI" id="CHEBI:58052"/>
        <dbReference type="ChEBI" id="CHEBI:58223"/>
        <dbReference type="ChEBI" id="CHEBI:132367"/>
        <dbReference type="ChEBI" id="CHEBI:132368"/>
        <dbReference type="EC" id="2.4.1.17"/>
    </reaction>
</comment>
<dbReference type="InterPro" id="IPR050271">
    <property type="entry name" value="UDP-glycosyltransferase"/>
</dbReference>
<organism evidence="7 8">
    <name type="scientific">Meloidogyne javanica</name>
    <name type="common">Root-knot nematode worm</name>
    <dbReference type="NCBI Taxonomy" id="6303"/>
    <lineage>
        <taxon>Eukaryota</taxon>
        <taxon>Metazoa</taxon>
        <taxon>Ecdysozoa</taxon>
        <taxon>Nematoda</taxon>
        <taxon>Chromadorea</taxon>
        <taxon>Rhabditida</taxon>
        <taxon>Tylenchina</taxon>
        <taxon>Tylenchomorpha</taxon>
        <taxon>Tylenchoidea</taxon>
        <taxon>Meloidogynidae</taxon>
        <taxon>Meloidogyninae</taxon>
        <taxon>Meloidogyne</taxon>
        <taxon>Meloidogyne incognita group</taxon>
    </lineage>
</organism>
<comment type="similarity">
    <text evidence="1 5">Belongs to the UDP-glycosyltransferase family.</text>
</comment>
<dbReference type="PROSITE" id="PS00375">
    <property type="entry name" value="UDPGT"/>
    <property type="match status" value="1"/>
</dbReference>
<dbReference type="EC" id="2.4.1.17" evidence="6"/>
<dbReference type="WBParaSite" id="scaffold34340_cov289.g21324">
    <property type="protein sequence ID" value="scaffold34340_cov289.g21324"/>
    <property type="gene ID" value="scaffold34340_cov289.g21324"/>
</dbReference>
<dbReference type="SUPFAM" id="SSF53756">
    <property type="entry name" value="UDP-Glycosyltransferase/glycogen phosphorylase"/>
    <property type="match status" value="1"/>
</dbReference>
<name>A0A915MBG7_MELJA</name>
<dbReference type="PANTHER" id="PTHR48043:SF145">
    <property type="entry name" value="FI06409P-RELATED"/>
    <property type="match status" value="1"/>
</dbReference>
<dbReference type="Pfam" id="PF00201">
    <property type="entry name" value="UDPGT"/>
    <property type="match status" value="1"/>
</dbReference>
<evidence type="ECO:0000256" key="5">
    <source>
        <dbReference type="RuleBase" id="RU003718"/>
    </source>
</evidence>
<evidence type="ECO:0000256" key="2">
    <source>
        <dbReference type="ARBA" id="ARBA00022676"/>
    </source>
</evidence>
<dbReference type="GO" id="GO:0016020">
    <property type="term" value="C:membrane"/>
    <property type="evidence" value="ECO:0007669"/>
    <property type="project" value="UniProtKB-SubCell"/>
</dbReference>
<keyword evidence="2 5" id="KW-0328">Glycosyltransferase</keyword>
<evidence type="ECO:0000313" key="8">
    <source>
        <dbReference type="WBParaSite" id="scaffold34340_cov289.g21324"/>
    </source>
</evidence>
<comment type="subcellular location">
    <subcellularLocation>
        <location evidence="6">Membrane</location>
        <topology evidence="6">Single-pass membrane protein</topology>
    </subcellularLocation>
</comment>
<sequence length="268" mass="30210">MDLDLKLKNETSRVNPAYKYIVEPTPENADLLDVKKNSLVTDSFANKRPFLTLFGHQNDIVGPIFEENFDVGIGENYDHCAAAIFHRIGVRVQVTAYAVQLLHWIARKYDIPTFASYVPNEAKEGAILFSFGSITDTTKITNYMRNSILKAFKRFPNVHFIWKLDRKTIKNQSELLESFPNVHAFEWIRQTGILAHPNLRAFISHCGQNSLTESVIAGVPVIGLPLFADQFYNADVAQKLGFGLQIDVNDLNGPNAEIILAETIEKVD</sequence>
<dbReference type="Gene3D" id="3.40.50.2000">
    <property type="entry name" value="Glycogen Phosphorylase B"/>
    <property type="match status" value="1"/>
</dbReference>
<dbReference type="Proteomes" id="UP000887561">
    <property type="component" value="Unplaced"/>
</dbReference>